<reference evidence="2 4" key="1">
    <citation type="submission" date="2015-11" db="EMBL/GenBank/DDBJ databases">
        <title>Identification of large and diverse effector repertoires of 38 Legionella species.</title>
        <authorList>
            <person name="Burstein D."/>
            <person name="Amaro F."/>
            <person name="Zusman T."/>
            <person name="Lifshitz Z."/>
            <person name="Cohen O."/>
            <person name="Gilbert J.A."/>
            <person name="Pupko T."/>
            <person name="Shuman H.A."/>
            <person name="Segal G."/>
        </authorList>
    </citation>
    <scope>NUCLEOTIDE SEQUENCE [LARGE SCALE GENOMIC DNA]</scope>
    <source>
        <strain evidence="2 4">1762-AUS-E</strain>
    </source>
</reference>
<feature type="signal peptide" evidence="1">
    <location>
        <begin position="1"/>
        <end position="22"/>
    </location>
</feature>
<feature type="chain" id="PRO_5036002951" evidence="1">
    <location>
        <begin position="23"/>
        <end position="87"/>
    </location>
</feature>
<dbReference type="PATRIC" id="fig|45056.6.peg.282"/>
<keyword evidence="1" id="KW-0732">Signal</keyword>
<dbReference type="AlphaFoldDB" id="A0A0W0R3K6"/>
<dbReference type="Proteomes" id="UP000054859">
    <property type="component" value="Unassembled WGS sequence"/>
</dbReference>
<protein>
    <submittedName>
        <fullName evidence="2">Uncharacterized protein</fullName>
    </submittedName>
</protein>
<dbReference type="EMBL" id="LNKA01000001">
    <property type="protein sequence ID" value="KTC65618.1"/>
    <property type="molecule type" value="Genomic_DNA"/>
</dbReference>
<evidence type="ECO:0000313" key="2">
    <source>
        <dbReference type="EMBL" id="KTC65618.1"/>
    </source>
</evidence>
<dbReference type="KEGG" id="ladl:NCTC12735_00809"/>
<dbReference type="RefSeq" id="WP_058461363.1">
    <property type="nucleotide sequence ID" value="NZ_CAAAHS010000008.1"/>
</dbReference>
<name>A0A0W0R3K6_9GAMM</name>
<dbReference type="EMBL" id="LR134420">
    <property type="protein sequence ID" value="VEH85185.1"/>
    <property type="molecule type" value="Genomic_DNA"/>
</dbReference>
<sequence length="87" mass="9061">MNKLVISSFTALALICSPLAFANETNSNATSNTQNPVTVQLKTADGKIVNAKVSPQDAANLRHGDTVQLMMQYGPIGGGCDADGHCL</sequence>
<keyword evidence="4" id="KW-1185">Reference proteome</keyword>
<organism evidence="2 4">
    <name type="scientific">Legionella adelaidensis</name>
    <dbReference type="NCBI Taxonomy" id="45056"/>
    <lineage>
        <taxon>Bacteria</taxon>
        <taxon>Pseudomonadati</taxon>
        <taxon>Pseudomonadota</taxon>
        <taxon>Gammaproteobacteria</taxon>
        <taxon>Legionellales</taxon>
        <taxon>Legionellaceae</taxon>
        <taxon>Legionella</taxon>
    </lineage>
</organism>
<dbReference type="STRING" id="45056.Lade_0276"/>
<evidence type="ECO:0000313" key="5">
    <source>
        <dbReference type="Proteomes" id="UP000281170"/>
    </source>
</evidence>
<accession>A0A0W0R3K6</accession>
<geneLocation type="plasmid" evidence="3 5">
    <name>11</name>
</geneLocation>
<evidence type="ECO:0000256" key="1">
    <source>
        <dbReference type="SAM" id="SignalP"/>
    </source>
</evidence>
<evidence type="ECO:0000313" key="4">
    <source>
        <dbReference type="Proteomes" id="UP000054859"/>
    </source>
</evidence>
<dbReference type="Proteomes" id="UP000281170">
    <property type="component" value="Plasmid 11"/>
</dbReference>
<keyword evidence="3" id="KW-0614">Plasmid</keyword>
<gene>
    <name evidence="2" type="ORF">Lade_0276</name>
    <name evidence="3" type="ORF">NCTC12735_00809</name>
</gene>
<proteinExistence type="predicted"/>
<evidence type="ECO:0000313" key="3">
    <source>
        <dbReference type="EMBL" id="VEH85185.1"/>
    </source>
</evidence>
<reference evidence="3 5" key="2">
    <citation type="submission" date="2018-12" db="EMBL/GenBank/DDBJ databases">
        <authorList>
            <consortium name="Pathogen Informatics"/>
        </authorList>
    </citation>
    <scope>NUCLEOTIDE SEQUENCE [LARGE SCALE GENOMIC DNA]</scope>
    <source>
        <strain evidence="3 5">NCTC12735</strain>
        <plasmid evidence="5">11</plasmid>
    </source>
</reference>